<organism evidence="1 2">
    <name type="scientific">Stereocaulon virgatum</name>
    <dbReference type="NCBI Taxonomy" id="373712"/>
    <lineage>
        <taxon>Eukaryota</taxon>
        <taxon>Fungi</taxon>
        <taxon>Dikarya</taxon>
        <taxon>Ascomycota</taxon>
        <taxon>Pezizomycotina</taxon>
        <taxon>Lecanoromycetes</taxon>
        <taxon>OSLEUM clade</taxon>
        <taxon>Lecanoromycetidae</taxon>
        <taxon>Lecanorales</taxon>
        <taxon>Lecanorineae</taxon>
        <taxon>Stereocaulaceae</taxon>
        <taxon>Stereocaulon</taxon>
    </lineage>
</organism>
<comment type="caution">
    <text evidence="1">The sequence shown here is derived from an EMBL/GenBank/DDBJ whole genome shotgun (WGS) entry which is preliminary data.</text>
</comment>
<reference evidence="1 2" key="1">
    <citation type="submission" date="2024-09" db="EMBL/GenBank/DDBJ databases">
        <title>Rethinking Asexuality: The Enigmatic Case of Functional Sexual Genes in Lepraria (Stereocaulaceae).</title>
        <authorList>
            <person name="Doellman M."/>
            <person name="Sun Y."/>
            <person name="Barcenas-Pena A."/>
            <person name="Lumbsch H.T."/>
            <person name="Grewe F."/>
        </authorList>
    </citation>
    <scope>NUCLEOTIDE SEQUENCE [LARGE SCALE GENOMIC DNA]</scope>
    <source>
        <strain evidence="1 2">Mercado 3170</strain>
    </source>
</reference>
<sequence>MKHQESSLPITLLDLFNNALVLSHTSPHVGVQGLLSLAATSTAFRDLIFTRSHVFSHLDLTRIKSCLKLSPEIDECDPPELSSISTDDYYARPLRNIFSSLRTRNILQDVRTLVLDGLAVPLGLVREILCEEAYSIRILSLRYVKELGDEKLIQLLRYLIRPSRKEPPKLKGLYYFTPARGDADYSAANLRRYQRQQQGGVTNSLGAQLGAGASSSGALHRELVQSCWHQNNPWYGATREVLRMEPEIAVQWASLIEACEGLIAFDAVLCRQHNNVLAHPEVGHVSTRSTETIYASRPCLATISLSGCQKCGSSPEGPACPGRSPEFQLPLLTPPPMHSSSVKAAQRLGTNGLPHPQFIARCRQCLKDRWCESCNAWWCESCYTIPKRRVLSILSPPSTDKENLQESIKSGARKRCYECGQQCQPCLQLTERRCSTCRERYCKEHDAGCDAKNCAWCATGGRRTDMLDY</sequence>
<dbReference type="Proteomes" id="UP001590950">
    <property type="component" value="Unassembled WGS sequence"/>
</dbReference>
<dbReference type="EMBL" id="JBEFKJ010000002">
    <property type="protein sequence ID" value="KAL2047662.1"/>
    <property type="molecule type" value="Genomic_DNA"/>
</dbReference>
<protein>
    <recommendedName>
        <fullName evidence="3">F-box domain-containing protein</fullName>
    </recommendedName>
</protein>
<evidence type="ECO:0000313" key="1">
    <source>
        <dbReference type="EMBL" id="KAL2047662.1"/>
    </source>
</evidence>
<keyword evidence="2" id="KW-1185">Reference proteome</keyword>
<gene>
    <name evidence="1" type="ORF">N7G274_000704</name>
</gene>
<evidence type="ECO:0008006" key="3">
    <source>
        <dbReference type="Google" id="ProtNLM"/>
    </source>
</evidence>
<proteinExistence type="predicted"/>
<evidence type="ECO:0000313" key="2">
    <source>
        <dbReference type="Proteomes" id="UP001590950"/>
    </source>
</evidence>
<name>A0ABR4APJ0_9LECA</name>
<accession>A0ABR4APJ0</accession>